<gene>
    <name evidence="6" type="ORF">CU041_17830</name>
</gene>
<dbReference type="EMBL" id="PGTS01000007">
    <property type="protein sequence ID" value="PKR47920.1"/>
    <property type="molecule type" value="Genomic_DNA"/>
</dbReference>
<dbReference type="PANTHER" id="PTHR30537:SF3">
    <property type="entry name" value="TRANSCRIPTIONAL REGULATORY PROTEIN"/>
    <property type="match status" value="1"/>
</dbReference>
<keyword evidence="4" id="KW-0804">Transcription</keyword>
<evidence type="ECO:0000256" key="1">
    <source>
        <dbReference type="ARBA" id="ARBA00009437"/>
    </source>
</evidence>
<dbReference type="Pfam" id="PF03466">
    <property type="entry name" value="LysR_substrate"/>
    <property type="match status" value="1"/>
</dbReference>
<dbReference type="InterPro" id="IPR036390">
    <property type="entry name" value="WH_DNA-bd_sf"/>
</dbReference>
<dbReference type="RefSeq" id="WP_101247946.1">
    <property type="nucleotide sequence ID" value="NZ_PGTS01000007.1"/>
</dbReference>
<dbReference type="Proteomes" id="UP000233365">
    <property type="component" value="Unassembled WGS sequence"/>
</dbReference>
<dbReference type="Gene3D" id="1.10.10.10">
    <property type="entry name" value="Winged helix-like DNA-binding domain superfamily/Winged helix DNA-binding domain"/>
    <property type="match status" value="1"/>
</dbReference>
<feature type="domain" description="HTH lysR-type" evidence="5">
    <location>
        <begin position="1"/>
        <end position="58"/>
    </location>
</feature>
<dbReference type="PROSITE" id="PS50931">
    <property type="entry name" value="HTH_LYSR"/>
    <property type="match status" value="1"/>
</dbReference>
<name>A0ABX4R4Y5_9PROT</name>
<dbReference type="Gene3D" id="3.40.190.290">
    <property type="match status" value="1"/>
</dbReference>
<dbReference type="InterPro" id="IPR005119">
    <property type="entry name" value="LysR_subst-bd"/>
</dbReference>
<dbReference type="SUPFAM" id="SSF46785">
    <property type="entry name" value="Winged helix' DNA-binding domain"/>
    <property type="match status" value="1"/>
</dbReference>
<keyword evidence="2" id="KW-0805">Transcription regulation</keyword>
<evidence type="ECO:0000256" key="3">
    <source>
        <dbReference type="ARBA" id="ARBA00023125"/>
    </source>
</evidence>
<evidence type="ECO:0000313" key="7">
    <source>
        <dbReference type="Proteomes" id="UP000233365"/>
    </source>
</evidence>
<evidence type="ECO:0000256" key="4">
    <source>
        <dbReference type="ARBA" id="ARBA00023163"/>
    </source>
</evidence>
<proteinExistence type="inferred from homology"/>
<protein>
    <submittedName>
        <fullName evidence="6">LysR family transcriptional regulator</fullName>
    </submittedName>
</protein>
<dbReference type="InterPro" id="IPR000847">
    <property type="entry name" value="LysR_HTH_N"/>
</dbReference>
<dbReference type="Pfam" id="PF00126">
    <property type="entry name" value="HTH_1"/>
    <property type="match status" value="1"/>
</dbReference>
<organism evidence="6 7">
    <name type="scientific">Thalassospira povalilytica</name>
    <dbReference type="NCBI Taxonomy" id="732237"/>
    <lineage>
        <taxon>Bacteria</taxon>
        <taxon>Pseudomonadati</taxon>
        <taxon>Pseudomonadota</taxon>
        <taxon>Alphaproteobacteria</taxon>
        <taxon>Rhodospirillales</taxon>
        <taxon>Thalassospiraceae</taxon>
        <taxon>Thalassospira</taxon>
    </lineage>
</organism>
<dbReference type="InterPro" id="IPR058163">
    <property type="entry name" value="LysR-type_TF_proteobact-type"/>
</dbReference>
<dbReference type="PANTHER" id="PTHR30537">
    <property type="entry name" value="HTH-TYPE TRANSCRIPTIONAL REGULATOR"/>
    <property type="match status" value="1"/>
</dbReference>
<dbReference type="SUPFAM" id="SSF53850">
    <property type="entry name" value="Periplasmic binding protein-like II"/>
    <property type="match status" value="1"/>
</dbReference>
<accession>A0ABX4R4Y5</accession>
<sequence length="289" mass="32149">MNWNDLRFFVAVAQAGTLSGAARRLGKDHTTVARRIEALEADLGAHLFDRLATGWKLTEAGENLVPVAGRIEEDVLAFERQARGDETAHGVVRIAVPPAAGRLLFAPRLAELLRDQKNLEYEILGSSVIANLARREADVAVRMATPDQSGLIVRKLTNLRFAVYAAKGYTDRVPRKDWEFCADGRNTFGDYQQGWVWETLEQKLPMRVKADDSQTVLAFVAAGHGLGLLPRYMADLDDRLELVFDDKLGEVSKPVWLVVHPDMRRSPGVRMVMDALIKATESIPAQFKS</sequence>
<evidence type="ECO:0000313" key="6">
    <source>
        <dbReference type="EMBL" id="PKR47920.1"/>
    </source>
</evidence>
<evidence type="ECO:0000259" key="5">
    <source>
        <dbReference type="PROSITE" id="PS50931"/>
    </source>
</evidence>
<keyword evidence="7" id="KW-1185">Reference proteome</keyword>
<comment type="similarity">
    <text evidence="1">Belongs to the LysR transcriptional regulatory family.</text>
</comment>
<evidence type="ECO:0000256" key="2">
    <source>
        <dbReference type="ARBA" id="ARBA00023015"/>
    </source>
</evidence>
<dbReference type="InterPro" id="IPR036388">
    <property type="entry name" value="WH-like_DNA-bd_sf"/>
</dbReference>
<comment type="caution">
    <text evidence="6">The sequence shown here is derived from an EMBL/GenBank/DDBJ whole genome shotgun (WGS) entry which is preliminary data.</text>
</comment>
<keyword evidence="3" id="KW-0238">DNA-binding</keyword>
<reference evidence="6 7" key="1">
    <citation type="submission" date="2017-11" db="EMBL/GenBank/DDBJ databases">
        <title>Biodiversity and function of Thalassospira species in the particle-attached aromatic-hydrocarbon-degrading consortia from the surface seawater of the China South Sea.</title>
        <authorList>
            <person name="Dong C."/>
            <person name="Liu R."/>
            <person name="Shao Z."/>
        </authorList>
    </citation>
    <scope>NUCLEOTIDE SEQUENCE [LARGE SCALE GENOMIC DNA]</scope>
    <source>
        <strain evidence="6 7">139Z-12</strain>
    </source>
</reference>